<keyword evidence="1" id="KW-0175">Coiled coil</keyword>
<feature type="compositionally biased region" description="Polar residues" evidence="2">
    <location>
        <begin position="79"/>
        <end position="91"/>
    </location>
</feature>
<dbReference type="Proteomes" id="UP001203852">
    <property type="component" value="Unassembled WGS sequence"/>
</dbReference>
<gene>
    <name evidence="3" type="ORF">EDD36DRAFT_426720</name>
</gene>
<dbReference type="EMBL" id="MU404350">
    <property type="protein sequence ID" value="KAI1618577.1"/>
    <property type="molecule type" value="Genomic_DNA"/>
</dbReference>
<evidence type="ECO:0000313" key="4">
    <source>
        <dbReference type="Proteomes" id="UP001203852"/>
    </source>
</evidence>
<feature type="compositionally biased region" description="Basic and acidic residues" evidence="2">
    <location>
        <begin position="102"/>
        <end position="113"/>
    </location>
</feature>
<sequence>MSTTSYQTNAKPRGRAGSYSESSEKQSSSRASSSASLRLSKTLSRALDEVFVPRNSRPSSPIVYVRRSKTHDLGRLESVMTSPRHSTSSVRSARAMEPNLDDAQKSRKDGLSKEKPVIIAEPEGQGPNRATEDLQIAAGGSSGQSISAPLSVRSPSSMQPTVIEEADETLVAKPLSLEKTVPSIAEGPDVGHSSAITESAPTDVAPVLSHAAVDSSSPFQPTPTPIVGPSEATHQDTLVAPSPQAPVTFIQPTLVHSLPGGSEVEVPIPIRGDPIRETEGNEHCQGHPNTGSPLASPPQSPMFYQHVGRPASQPAPYPSRYPYPHPHINNSPSQHPFYPAPFPFPMAPFSLPETVFSPGSGSAKDERTKLLEKVSNVLPDINRLLHYYQETQGLLSQKDHLVKQNETQHEEAMNRIKIELSVTKEEYERIIGEQASENLRLKSNVREQAEKISGLERISREASGTKEQLADLQAKQQSLQQQMEQVKAHNEELLSQTRIMEGKLESIKKDADISKAEHGQAITKLKIEHEKTLADKEENRARLLNDQKSSLSKTQLDLAGMITKHTQQKRDLELARLTISQQEELLARKDKELADTLDLHKSQLQATTRAWDERADEHKKEMSSLSEKLAGIIARNKAKSEALRASHQKDIDQLRKTADEERLKLVESLELREKDLRIELNDSQNSLRKLQDELDGRYEGHRKLESELAVERKAHDDLKNRHETATSHHLALASSMLSLRSKQAEWAREAERMDRILQSLGQVGSRSKGDTDQFFIKAFDQLALLVVRLSKEYCSTSLVCTTTFQEQCTDVGLPDFTDDTEAVRSLQSLFAESQVWKVLHEVIFLPFMFGSAGDDLTDTASSTCLPKVSKLITRKSVRREAIWRAITMQAIYASDYGRKAAIATATLASWEIMHKLQRLCAPELHSQLFQDVRVIVKSAVHIWRQARLVLDPIYSSLETKEDAKRGQDRKLATNDSDVVLWLRPHIVREDLMMSIRTDEDGGQDNDSQETCYVYLQGKTLGLKQLMDLTRQ</sequence>
<keyword evidence="4" id="KW-1185">Reference proteome</keyword>
<name>A0AAN6IHS8_9EURO</name>
<evidence type="ECO:0000256" key="1">
    <source>
        <dbReference type="SAM" id="Coils"/>
    </source>
</evidence>
<reference evidence="3" key="1">
    <citation type="journal article" date="2022" name="bioRxiv">
        <title>Deciphering the potential niche of two novel black yeast fungi from a biological soil crust based on their genomes, phenotypes, and melanin regulation.</title>
        <authorList>
            <consortium name="DOE Joint Genome Institute"/>
            <person name="Carr E.C."/>
            <person name="Barton Q."/>
            <person name="Grambo S."/>
            <person name="Sullivan M."/>
            <person name="Renfro C.M."/>
            <person name="Kuo A."/>
            <person name="Pangilinan J."/>
            <person name="Lipzen A."/>
            <person name="Keymanesh K."/>
            <person name="Savage E."/>
            <person name="Barry K."/>
            <person name="Grigoriev I.V."/>
            <person name="Riekhof W.R."/>
            <person name="Harris S.S."/>
        </authorList>
    </citation>
    <scope>NUCLEOTIDE SEQUENCE</scope>
    <source>
        <strain evidence="3">JF 03-4F</strain>
    </source>
</reference>
<feature type="coiled-coil region" evidence="1">
    <location>
        <begin position="615"/>
        <end position="721"/>
    </location>
</feature>
<evidence type="ECO:0000256" key="2">
    <source>
        <dbReference type="SAM" id="MobiDB-lite"/>
    </source>
</evidence>
<accession>A0AAN6IHS8</accession>
<feature type="compositionally biased region" description="Low complexity" evidence="2">
    <location>
        <begin position="18"/>
        <end position="38"/>
    </location>
</feature>
<feature type="compositionally biased region" description="Polar residues" evidence="2">
    <location>
        <begin position="1"/>
        <end position="10"/>
    </location>
</feature>
<feature type="coiled-coil region" evidence="1">
    <location>
        <begin position="455"/>
        <end position="496"/>
    </location>
</feature>
<evidence type="ECO:0000313" key="3">
    <source>
        <dbReference type="EMBL" id="KAI1618577.1"/>
    </source>
</evidence>
<dbReference type="AlphaFoldDB" id="A0AAN6IHS8"/>
<protein>
    <submittedName>
        <fullName evidence="3">Uncharacterized protein</fullName>
    </submittedName>
</protein>
<proteinExistence type="predicted"/>
<comment type="caution">
    <text evidence="3">The sequence shown here is derived from an EMBL/GenBank/DDBJ whole genome shotgun (WGS) entry which is preliminary data.</text>
</comment>
<feature type="region of interest" description="Disordered" evidence="2">
    <location>
        <begin position="1"/>
        <end position="38"/>
    </location>
</feature>
<feature type="coiled-coil region" evidence="1">
    <location>
        <begin position="526"/>
        <end position="554"/>
    </location>
</feature>
<feature type="region of interest" description="Disordered" evidence="2">
    <location>
        <begin position="74"/>
        <end position="113"/>
    </location>
</feature>
<organism evidence="3 4">
    <name type="scientific">Exophiala viscosa</name>
    <dbReference type="NCBI Taxonomy" id="2486360"/>
    <lineage>
        <taxon>Eukaryota</taxon>
        <taxon>Fungi</taxon>
        <taxon>Dikarya</taxon>
        <taxon>Ascomycota</taxon>
        <taxon>Pezizomycotina</taxon>
        <taxon>Eurotiomycetes</taxon>
        <taxon>Chaetothyriomycetidae</taxon>
        <taxon>Chaetothyriales</taxon>
        <taxon>Herpotrichiellaceae</taxon>
        <taxon>Exophiala</taxon>
    </lineage>
</organism>